<dbReference type="Proteomes" id="UP000316167">
    <property type="component" value="Unassembled WGS sequence"/>
</dbReference>
<keyword evidence="1" id="KW-0067">ATP-binding</keyword>
<protein>
    <recommendedName>
        <fullName evidence="2">ATP-grasp domain-containing protein</fullName>
    </recommendedName>
</protein>
<dbReference type="InterPro" id="IPR041356">
    <property type="entry name" value="PGM1_C"/>
</dbReference>
<dbReference type="Pfam" id="PF24923">
    <property type="entry name" value="ATP-grasp_IQCH"/>
    <property type="match status" value="2"/>
</dbReference>
<dbReference type="InterPro" id="IPR038752">
    <property type="entry name" value="IQCH"/>
</dbReference>
<dbReference type="GO" id="GO:0046872">
    <property type="term" value="F:metal ion binding"/>
    <property type="evidence" value="ECO:0007669"/>
    <property type="project" value="InterPro"/>
</dbReference>
<reference evidence="3 4" key="1">
    <citation type="journal article" date="2015" name="Stand. Genomic Sci.">
        <title>Genomic Encyclopedia of Bacterial and Archaeal Type Strains, Phase III: the genomes of soil and plant-associated and newly described type strains.</title>
        <authorList>
            <person name="Whitman W.B."/>
            <person name="Woyke T."/>
            <person name="Klenk H.P."/>
            <person name="Zhou Y."/>
            <person name="Lilburn T.G."/>
            <person name="Beck B.J."/>
            <person name="De Vos P."/>
            <person name="Vandamme P."/>
            <person name="Eisen J.A."/>
            <person name="Garrity G."/>
            <person name="Hugenholtz P."/>
            <person name="Kyrpides N.C."/>
        </authorList>
    </citation>
    <scope>NUCLEOTIDE SEQUENCE [LARGE SCALE GENOMIC DNA]</scope>
    <source>
        <strain evidence="3 4">CGMCC 1.7271</strain>
    </source>
</reference>
<dbReference type="Pfam" id="PF18105">
    <property type="entry name" value="PGM1_C"/>
    <property type="match status" value="1"/>
</dbReference>
<dbReference type="OrthoDB" id="164032at2"/>
<gene>
    <name evidence="3" type="ORF">IQ13_2263</name>
</gene>
<dbReference type="RefSeq" id="WP_158637374.1">
    <property type="nucleotide sequence ID" value="NZ_VLLE01000004.1"/>
</dbReference>
<dbReference type="PROSITE" id="PS50975">
    <property type="entry name" value="ATP_GRASP"/>
    <property type="match status" value="1"/>
</dbReference>
<feature type="domain" description="ATP-grasp" evidence="2">
    <location>
        <begin position="203"/>
        <end position="433"/>
    </location>
</feature>
<evidence type="ECO:0000259" key="2">
    <source>
        <dbReference type="PROSITE" id="PS50975"/>
    </source>
</evidence>
<keyword evidence="1" id="KW-0547">Nucleotide-binding</keyword>
<evidence type="ECO:0000313" key="3">
    <source>
        <dbReference type="EMBL" id="TWI81247.1"/>
    </source>
</evidence>
<dbReference type="InterPro" id="IPR056855">
    <property type="entry name" value="ATP-grasp_IQCH"/>
</dbReference>
<dbReference type="GO" id="GO:0005524">
    <property type="term" value="F:ATP binding"/>
    <property type="evidence" value="ECO:0007669"/>
    <property type="project" value="UniProtKB-UniRule"/>
</dbReference>
<dbReference type="InterPro" id="IPR011761">
    <property type="entry name" value="ATP-grasp"/>
</dbReference>
<proteinExistence type="predicted"/>
<dbReference type="AlphaFoldDB" id="A0A562SIZ7"/>
<dbReference type="PANTHER" id="PTHR14465">
    <property type="entry name" value="IQ DOMAIN-CONTAINING PROTEIN H"/>
    <property type="match status" value="1"/>
</dbReference>
<name>A0A562SIZ7_9BACT</name>
<evidence type="ECO:0000313" key="4">
    <source>
        <dbReference type="Proteomes" id="UP000316167"/>
    </source>
</evidence>
<evidence type="ECO:0000256" key="1">
    <source>
        <dbReference type="PROSITE-ProRule" id="PRU00409"/>
    </source>
</evidence>
<sequence length="521" mass="58253">MPKIIQQHPSTESEPLHAPVHTLTATDKERYNQLQQQLVQQFKTTFPDKLAPRTVVVIPSLTLDHAILSKVKGHVFYEERLLCLLMLLRMPRTKIIYVTSVPIDPAIIDYYLHLLPGITGYHARQRLTLLSCFDASSVPLTEKILQRPRLIERIKQQIDPHSPAHITCFNVTAYEQSLALQLQIPLYGCDPDLNYLGTKSAARKLFKSLNVLTPEGFEDVKNKEQVIDCLTLLKQQNPSLRKAVVKMNDGFSGEGNAVFSYEAAPADATLRSWISEHLAGNLKIVAAKLTADVFFKKFEEMEGVVEAFIEADTITSPSVQCLVDPLGKVSVLSTHDQMLGGEDNQIFLGATFPAHKDYAVDIGRMGAVIAEGLKEKGVLGRFAVDFMTAKVGNSFKHYAIEINLRKGGTTHPYLMLQFLTEGDYDPEKGEYFMPDGKKRYYFATDNLQRDCYKGLTPHDLIDIAMLNGLHYSNALEEGVMFHLISALSQFGKTGLVAIGSTPERAVEYYKKVVAVLNDECE</sequence>
<dbReference type="SUPFAM" id="SSF56059">
    <property type="entry name" value="Glutathione synthetase ATP-binding domain-like"/>
    <property type="match status" value="1"/>
</dbReference>
<accession>A0A562SIZ7</accession>
<dbReference type="PANTHER" id="PTHR14465:SF0">
    <property type="entry name" value="IQ DOMAIN-CONTAINING PROTEIN H"/>
    <property type="match status" value="1"/>
</dbReference>
<comment type="caution">
    <text evidence="3">The sequence shown here is derived from an EMBL/GenBank/DDBJ whole genome shotgun (WGS) entry which is preliminary data.</text>
</comment>
<keyword evidence="4" id="KW-1185">Reference proteome</keyword>
<dbReference type="EMBL" id="VLLE01000004">
    <property type="protein sequence ID" value="TWI81247.1"/>
    <property type="molecule type" value="Genomic_DNA"/>
</dbReference>
<organism evidence="3 4">
    <name type="scientific">Lacibacter cauensis</name>
    <dbReference type="NCBI Taxonomy" id="510947"/>
    <lineage>
        <taxon>Bacteria</taxon>
        <taxon>Pseudomonadati</taxon>
        <taxon>Bacteroidota</taxon>
        <taxon>Chitinophagia</taxon>
        <taxon>Chitinophagales</taxon>
        <taxon>Chitinophagaceae</taxon>
        <taxon>Lacibacter</taxon>
    </lineage>
</organism>